<keyword evidence="2" id="KW-0732">Signal</keyword>
<evidence type="ECO:0000313" key="4">
    <source>
        <dbReference type="Proteomes" id="UP000433577"/>
    </source>
</evidence>
<dbReference type="AlphaFoldDB" id="A0A7Z2GHD5"/>
<feature type="compositionally biased region" description="Gly residues" evidence="1">
    <location>
        <begin position="77"/>
        <end position="87"/>
    </location>
</feature>
<dbReference type="EMBL" id="CP046913">
    <property type="protein sequence ID" value="QGZ61845.1"/>
    <property type="molecule type" value="Genomic_DNA"/>
</dbReference>
<name>A0A7Z2GHD5_9BURK</name>
<dbReference type="RefSeq" id="WP_158950759.1">
    <property type="nucleotide sequence ID" value="NZ_CP046913.1"/>
</dbReference>
<gene>
    <name evidence="3" type="ORF">FAZ98_08920</name>
</gene>
<evidence type="ECO:0000256" key="2">
    <source>
        <dbReference type="SAM" id="SignalP"/>
    </source>
</evidence>
<accession>A0A7Z2GHD5</accession>
<proteinExistence type="predicted"/>
<feature type="chain" id="PRO_5030779315" evidence="2">
    <location>
        <begin position="17"/>
        <end position="110"/>
    </location>
</feature>
<evidence type="ECO:0000313" key="3">
    <source>
        <dbReference type="EMBL" id="QGZ61845.1"/>
    </source>
</evidence>
<feature type="compositionally biased region" description="Basic residues" evidence="1">
    <location>
        <begin position="91"/>
        <end position="100"/>
    </location>
</feature>
<dbReference type="KEGG" id="pacs:FAZ98_08920"/>
<reference evidence="3 4" key="1">
    <citation type="submission" date="2019-12" db="EMBL/GenBank/DDBJ databases">
        <title>Paraburkholderia acidiphila 7Q-K02 sp. nov and Paraburkholderia acidisoli DHF22 sp. nov., two strains isolated from forest soil.</title>
        <authorList>
            <person name="Gao Z."/>
            <person name="Qiu L."/>
        </authorList>
    </citation>
    <scope>NUCLEOTIDE SEQUENCE [LARGE SCALE GENOMIC DNA]</scope>
    <source>
        <strain evidence="3 4">DHF22</strain>
    </source>
</reference>
<dbReference type="OrthoDB" id="8971208at2"/>
<organism evidence="3 4">
    <name type="scientific">Paraburkholderia acidisoli</name>
    <dbReference type="NCBI Taxonomy" id="2571748"/>
    <lineage>
        <taxon>Bacteria</taxon>
        <taxon>Pseudomonadati</taxon>
        <taxon>Pseudomonadota</taxon>
        <taxon>Betaproteobacteria</taxon>
        <taxon>Burkholderiales</taxon>
        <taxon>Burkholderiaceae</taxon>
        <taxon>Paraburkholderia</taxon>
    </lineage>
</organism>
<keyword evidence="4" id="KW-1185">Reference proteome</keyword>
<sequence length="110" mass="11065">MTCAAALVMASAHVLAAGAPLILDSQRGISDGQPGVVLQNAPLGSQQMVPMQQLGGVAPPAEPYVVAPYVDASGNRQGNGGSGGNGGNHPRPPHRHHATKPHVPATNESP</sequence>
<feature type="signal peptide" evidence="2">
    <location>
        <begin position="1"/>
        <end position="16"/>
    </location>
</feature>
<protein>
    <submittedName>
        <fullName evidence="3">Uncharacterized protein</fullName>
    </submittedName>
</protein>
<feature type="region of interest" description="Disordered" evidence="1">
    <location>
        <begin position="68"/>
        <end position="110"/>
    </location>
</feature>
<dbReference type="Proteomes" id="UP000433577">
    <property type="component" value="Chromosome 1"/>
</dbReference>
<evidence type="ECO:0000256" key="1">
    <source>
        <dbReference type="SAM" id="MobiDB-lite"/>
    </source>
</evidence>